<evidence type="ECO:0000256" key="3">
    <source>
        <dbReference type="SAM" id="MobiDB-lite"/>
    </source>
</evidence>
<dbReference type="Pfam" id="PF01740">
    <property type="entry name" value="STAS"/>
    <property type="match status" value="1"/>
</dbReference>
<proteinExistence type="inferred from homology"/>
<comment type="similarity">
    <text evidence="1 2">Belongs to the anti-sigma-factor antagonist family.</text>
</comment>
<dbReference type="PANTHER" id="PTHR33495">
    <property type="entry name" value="ANTI-SIGMA FACTOR ANTAGONIST TM_1081-RELATED-RELATED"/>
    <property type="match status" value="1"/>
</dbReference>
<evidence type="ECO:0000313" key="5">
    <source>
        <dbReference type="EMBL" id="QEV16338.1"/>
    </source>
</evidence>
<reference evidence="5 6" key="1">
    <citation type="submission" date="2017-09" db="EMBL/GenBank/DDBJ databases">
        <authorList>
            <person name="Lee N."/>
            <person name="Cho B.-K."/>
        </authorList>
    </citation>
    <scope>NUCLEOTIDE SEQUENCE [LARGE SCALE GENOMIC DNA]</scope>
    <source>
        <strain evidence="5 6">ATCC 12461</strain>
    </source>
</reference>
<dbReference type="GO" id="GO:0043856">
    <property type="term" value="F:anti-sigma factor antagonist activity"/>
    <property type="evidence" value="ECO:0007669"/>
    <property type="project" value="InterPro"/>
</dbReference>
<dbReference type="InterPro" id="IPR003658">
    <property type="entry name" value="Anti-sigma_ant"/>
</dbReference>
<dbReference type="SUPFAM" id="SSF52091">
    <property type="entry name" value="SpoIIaa-like"/>
    <property type="match status" value="1"/>
</dbReference>
<dbReference type="NCBIfam" id="TIGR00377">
    <property type="entry name" value="ant_ant_sig"/>
    <property type="match status" value="1"/>
</dbReference>
<evidence type="ECO:0000256" key="1">
    <source>
        <dbReference type="ARBA" id="ARBA00009013"/>
    </source>
</evidence>
<dbReference type="AlphaFoldDB" id="A0A5J6H9Q2"/>
<dbReference type="CDD" id="cd07043">
    <property type="entry name" value="STAS_anti-anti-sigma_factors"/>
    <property type="match status" value="1"/>
</dbReference>
<dbReference type="Proteomes" id="UP000326553">
    <property type="component" value="Chromosome"/>
</dbReference>
<dbReference type="PANTHER" id="PTHR33495:SF2">
    <property type="entry name" value="ANTI-SIGMA FACTOR ANTAGONIST TM_1081-RELATED"/>
    <property type="match status" value="1"/>
</dbReference>
<keyword evidence="6" id="KW-1185">Reference proteome</keyword>
<feature type="domain" description="STAS" evidence="4">
    <location>
        <begin position="53"/>
        <end position="142"/>
    </location>
</feature>
<dbReference type="OrthoDB" id="4833278at2"/>
<dbReference type="InterPro" id="IPR002645">
    <property type="entry name" value="STAS_dom"/>
</dbReference>
<evidence type="ECO:0000256" key="2">
    <source>
        <dbReference type="RuleBase" id="RU003749"/>
    </source>
</evidence>
<dbReference type="Gene3D" id="3.30.750.24">
    <property type="entry name" value="STAS domain"/>
    <property type="match status" value="1"/>
</dbReference>
<evidence type="ECO:0000259" key="4">
    <source>
        <dbReference type="PROSITE" id="PS50801"/>
    </source>
</evidence>
<feature type="region of interest" description="Disordered" evidence="3">
    <location>
        <begin position="1"/>
        <end position="39"/>
    </location>
</feature>
<sequence>MSGNDGHGTSVPPSDSVASGAGLHPPRRPQLTTLSEGDGTLLDWETGTADFTFGLHHRVVNGTDVLAFWGELDAWADQELTPRVTALLDRTGRQVVADLRRVTFLDAGGLRLLVRIRQQVAAGEGTLWLVPGSSRNWRVLRITRLDRTFTIPAGPPCTSGRSGAGRGSR</sequence>
<organism evidence="5 6">
    <name type="scientific">Streptomyces alboniger</name>
    <dbReference type="NCBI Taxonomy" id="132473"/>
    <lineage>
        <taxon>Bacteria</taxon>
        <taxon>Bacillati</taxon>
        <taxon>Actinomycetota</taxon>
        <taxon>Actinomycetes</taxon>
        <taxon>Kitasatosporales</taxon>
        <taxon>Streptomycetaceae</taxon>
        <taxon>Streptomyces</taxon>
        <taxon>Streptomyces aurantiacus group</taxon>
    </lineage>
</organism>
<dbReference type="PROSITE" id="PS50801">
    <property type="entry name" value="STAS"/>
    <property type="match status" value="1"/>
</dbReference>
<evidence type="ECO:0000313" key="6">
    <source>
        <dbReference type="Proteomes" id="UP000326553"/>
    </source>
</evidence>
<accession>A0A5J6H9Q2</accession>
<name>A0A5J6H9Q2_STRAD</name>
<dbReference type="InterPro" id="IPR036513">
    <property type="entry name" value="STAS_dom_sf"/>
</dbReference>
<dbReference type="EMBL" id="CP023695">
    <property type="protein sequence ID" value="QEV16338.1"/>
    <property type="molecule type" value="Genomic_DNA"/>
</dbReference>
<protein>
    <recommendedName>
        <fullName evidence="2">Anti-sigma factor antagonist</fullName>
    </recommendedName>
</protein>
<dbReference type="KEGG" id="salw:CP975_01390"/>
<gene>
    <name evidence="5" type="ORF">CP975_01390</name>
</gene>